<dbReference type="AlphaFoldDB" id="A0A0F7D1N3"/>
<evidence type="ECO:0000313" key="1">
    <source>
        <dbReference type="EMBL" id="VTR49978.1"/>
    </source>
</evidence>
<reference evidence="1" key="1">
    <citation type="submission" date="2019-05" db="EMBL/GenBank/DDBJ databases">
        <authorList>
            <consortium name="Pathogen Informatics"/>
        </authorList>
    </citation>
    <scope>NUCLEOTIDE SEQUENCE [LARGE SCALE GENOMIC DNA]</scope>
    <source>
        <strain evidence="1">NCTC12965</strain>
    </source>
</reference>
<dbReference type="EMBL" id="CABEEZ010000121">
    <property type="protein sequence ID" value="VTR49978.1"/>
    <property type="molecule type" value="Genomic_DNA"/>
</dbReference>
<organism evidence="1">
    <name type="scientific">Serratia fonticola</name>
    <dbReference type="NCBI Taxonomy" id="47917"/>
    <lineage>
        <taxon>Bacteria</taxon>
        <taxon>Pseudomonadati</taxon>
        <taxon>Pseudomonadota</taxon>
        <taxon>Gammaproteobacteria</taxon>
        <taxon>Enterobacterales</taxon>
        <taxon>Yersiniaceae</taxon>
        <taxon>Serratia</taxon>
    </lineage>
</organism>
<accession>A0A0F7D1N3</accession>
<name>A0A0F7D1N3_SERFO</name>
<proteinExistence type="predicted"/>
<sequence length="166" mass="18442">MSGFFAFYTGGKGGRSIPEISCWPLTLTLSHRERGPIELVDFSAYYPDFLLITFRSGTIEFVEYLAFLLLTLLSEAARSSSLNTLPFSFLHHFPKPHELIKGSGQPPRPLGEGWGEGKQTTLELALQGNDQKEAEISAGKMVGCKMEDKQCNDFWSISASCRSCPR</sequence>
<gene>
    <name evidence="1" type="ORF">NCTC12965_05903</name>
</gene>
<protein>
    <submittedName>
        <fullName evidence="1">Uncharacterized protein</fullName>
    </submittedName>
</protein>
<dbReference type="KEGG" id="sfw:WN53_09290"/>